<protein>
    <recommendedName>
        <fullName evidence="4">TNase-like domain-containing protein</fullName>
    </recommendedName>
</protein>
<evidence type="ECO:0000313" key="3">
    <source>
        <dbReference type="Proteomes" id="UP000193978"/>
    </source>
</evidence>
<dbReference type="KEGG" id="mbry:B1812_01745"/>
<name>A0A1W6MQX7_9HYPH</name>
<keyword evidence="1" id="KW-0732">Signal</keyword>
<reference evidence="2 3" key="1">
    <citation type="submission" date="2017-02" db="EMBL/GenBank/DDBJ databases">
        <authorList>
            <person name="Peterson S.W."/>
        </authorList>
    </citation>
    <scope>NUCLEOTIDE SEQUENCE [LARGE SCALE GENOMIC DNA]</scope>
    <source>
        <strain evidence="2 3">S285</strain>
    </source>
</reference>
<accession>A0A1W6MQX7</accession>
<dbReference type="InterPro" id="IPR035437">
    <property type="entry name" value="SNase_OB-fold_sf"/>
</dbReference>
<dbReference type="STRING" id="655015.B1812_01745"/>
<organism evidence="2 3">
    <name type="scientific">Methylocystis bryophila</name>
    <dbReference type="NCBI Taxonomy" id="655015"/>
    <lineage>
        <taxon>Bacteria</taxon>
        <taxon>Pseudomonadati</taxon>
        <taxon>Pseudomonadota</taxon>
        <taxon>Alphaproteobacteria</taxon>
        <taxon>Hyphomicrobiales</taxon>
        <taxon>Methylocystaceae</taxon>
        <taxon>Methylocystis</taxon>
    </lineage>
</organism>
<dbReference type="AlphaFoldDB" id="A0A1W6MQX7"/>
<gene>
    <name evidence="2" type="ORF">B1812_01745</name>
</gene>
<dbReference type="EMBL" id="CP019948">
    <property type="protein sequence ID" value="ARN80010.1"/>
    <property type="molecule type" value="Genomic_DNA"/>
</dbReference>
<dbReference type="RefSeq" id="WP_085770066.1">
    <property type="nucleotide sequence ID" value="NZ_AP027149.1"/>
</dbReference>
<dbReference type="SUPFAM" id="SSF50199">
    <property type="entry name" value="Staphylococcal nuclease"/>
    <property type="match status" value="1"/>
</dbReference>
<feature type="signal peptide" evidence="1">
    <location>
        <begin position="1"/>
        <end position="42"/>
    </location>
</feature>
<proteinExistence type="predicted"/>
<evidence type="ECO:0008006" key="4">
    <source>
        <dbReference type="Google" id="ProtNLM"/>
    </source>
</evidence>
<sequence length="298" mass="31529">MEHPPARSGVGSTKRRSAPRKLRGAFRVLAFSAFLGSGAALAQSPPNAPEAGPCSLAAAEPATIARISDDFDFHLVDGRRTMLAGLEFPTAQGVTRDAALTRLIAWLEGAQVFVEPLAAAPDRWGRLPVQMSAASSDEPGAPLVSVGVVMIGEGLGRYRPDLAAASCAKAYLAAETLPRARRIGVWADDPEIDESKASEATFAALAQKKGMAALSGRVASVGETTTAYYLNLGKNRGRDATVVISRKNLPIFLAQGWTPRSLLGRRIRVRGLIETNSGPRIEISSPAEIELLGDAFED</sequence>
<keyword evidence="3" id="KW-1185">Reference proteome</keyword>
<dbReference type="OrthoDB" id="7618306at2"/>
<feature type="chain" id="PRO_5010885689" description="TNase-like domain-containing protein" evidence="1">
    <location>
        <begin position="43"/>
        <end position="298"/>
    </location>
</feature>
<dbReference type="Proteomes" id="UP000193978">
    <property type="component" value="Chromosome"/>
</dbReference>
<dbReference type="Gene3D" id="2.40.50.90">
    <property type="match status" value="1"/>
</dbReference>
<evidence type="ECO:0000313" key="2">
    <source>
        <dbReference type="EMBL" id="ARN80010.1"/>
    </source>
</evidence>
<evidence type="ECO:0000256" key="1">
    <source>
        <dbReference type="SAM" id="SignalP"/>
    </source>
</evidence>